<dbReference type="InterPro" id="IPR013113">
    <property type="entry name" value="SIP_FAD-bd"/>
</dbReference>
<dbReference type="PANTHER" id="PTHR30157">
    <property type="entry name" value="FERRIC REDUCTASE, NADPH-DEPENDENT"/>
    <property type="match status" value="1"/>
</dbReference>
<dbReference type="FunFam" id="2.40.30.10:FF:000131">
    <property type="entry name" value="NADPH-dependent ferric siderophore reductase"/>
    <property type="match status" value="1"/>
</dbReference>
<dbReference type="PROSITE" id="PS51384">
    <property type="entry name" value="FAD_FR"/>
    <property type="match status" value="1"/>
</dbReference>
<dbReference type="InterPro" id="IPR039261">
    <property type="entry name" value="FNR_nucleotide-bd"/>
</dbReference>
<gene>
    <name evidence="2" type="ORF">EV383_5783</name>
</gene>
<proteinExistence type="predicted"/>
<dbReference type="InterPro" id="IPR017938">
    <property type="entry name" value="Riboflavin_synthase-like_b-brl"/>
</dbReference>
<sequence>MARPLTELEVLRTERLSAHMIRIVAGGAGLARFPDTEFTDRYVKILFPQPGVEYPEPLDMDVVHSDFPREQWPAQRTYTVRALDHAAGELTIDFVHHGDSGLAGPWAASAKPGDRLRLLGPGGAYAPAPEADWHLLVGDEAALPAIAAALEKVPAGVPAVAVVQVGASGEEQHLESAAQLDVRWLYRDAAGGDPDGTQLVDEVRSLEFLPGRVHAFVHGEAAAVRELRRHLLHDREVGRDDLSVSGYWRRGHADEEFRRLKAAEREREQAEERAAARA</sequence>
<dbReference type="InterPro" id="IPR039374">
    <property type="entry name" value="SIP_fam"/>
</dbReference>
<name>A0A4Q7V5I1_PSEST</name>
<dbReference type="EMBL" id="SHKL01000001">
    <property type="protein sequence ID" value="RZT88831.1"/>
    <property type="molecule type" value="Genomic_DNA"/>
</dbReference>
<protein>
    <submittedName>
        <fullName evidence="2">NADPH-dependent ferric siderophore reductase</fullName>
    </submittedName>
</protein>
<evidence type="ECO:0000259" key="1">
    <source>
        <dbReference type="PROSITE" id="PS51384"/>
    </source>
</evidence>
<dbReference type="Pfam" id="PF04954">
    <property type="entry name" value="SIP"/>
    <property type="match status" value="1"/>
</dbReference>
<keyword evidence="3" id="KW-1185">Reference proteome</keyword>
<dbReference type="Gene3D" id="3.40.50.80">
    <property type="entry name" value="Nucleotide-binding domain of ferredoxin-NADP reductase (FNR) module"/>
    <property type="match status" value="1"/>
</dbReference>
<dbReference type="Proteomes" id="UP000291591">
    <property type="component" value="Unassembled WGS sequence"/>
</dbReference>
<organism evidence="2 3">
    <name type="scientific">Pseudonocardia sediminis</name>
    <dbReference type="NCBI Taxonomy" id="1397368"/>
    <lineage>
        <taxon>Bacteria</taxon>
        <taxon>Bacillati</taxon>
        <taxon>Actinomycetota</taxon>
        <taxon>Actinomycetes</taxon>
        <taxon>Pseudonocardiales</taxon>
        <taxon>Pseudonocardiaceae</taxon>
        <taxon>Pseudonocardia</taxon>
    </lineage>
</organism>
<dbReference type="RefSeq" id="WP_130292920.1">
    <property type="nucleotide sequence ID" value="NZ_SHKL01000001.1"/>
</dbReference>
<dbReference type="GO" id="GO:0016491">
    <property type="term" value="F:oxidoreductase activity"/>
    <property type="evidence" value="ECO:0007669"/>
    <property type="project" value="InterPro"/>
</dbReference>
<reference evidence="2 3" key="1">
    <citation type="submission" date="2019-02" db="EMBL/GenBank/DDBJ databases">
        <title>Sequencing the genomes of 1000 actinobacteria strains.</title>
        <authorList>
            <person name="Klenk H.-P."/>
        </authorList>
    </citation>
    <scope>NUCLEOTIDE SEQUENCE [LARGE SCALE GENOMIC DNA]</scope>
    <source>
        <strain evidence="2 3">DSM 45779</strain>
    </source>
</reference>
<dbReference type="Gene3D" id="2.40.30.10">
    <property type="entry name" value="Translation factors"/>
    <property type="match status" value="1"/>
</dbReference>
<feature type="domain" description="FAD-binding FR-type" evidence="1">
    <location>
        <begin position="3"/>
        <end position="128"/>
    </location>
</feature>
<dbReference type="PANTHER" id="PTHR30157:SF0">
    <property type="entry name" value="NADPH-DEPENDENT FERRIC-CHELATE REDUCTASE"/>
    <property type="match status" value="1"/>
</dbReference>
<dbReference type="AlphaFoldDB" id="A0A4Q7V5I1"/>
<accession>A0A4Q7V5I1</accession>
<dbReference type="Pfam" id="PF08021">
    <property type="entry name" value="FAD_binding_9"/>
    <property type="match status" value="1"/>
</dbReference>
<dbReference type="InterPro" id="IPR007037">
    <property type="entry name" value="SIP_rossman_dom"/>
</dbReference>
<dbReference type="CDD" id="cd06193">
    <property type="entry name" value="siderophore_interacting"/>
    <property type="match status" value="1"/>
</dbReference>
<evidence type="ECO:0000313" key="2">
    <source>
        <dbReference type="EMBL" id="RZT88831.1"/>
    </source>
</evidence>
<dbReference type="InterPro" id="IPR017927">
    <property type="entry name" value="FAD-bd_FR_type"/>
</dbReference>
<dbReference type="SUPFAM" id="SSF63380">
    <property type="entry name" value="Riboflavin synthase domain-like"/>
    <property type="match status" value="1"/>
</dbReference>
<dbReference type="OrthoDB" id="3291337at2"/>
<evidence type="ECO:0000313" key="3">
    <source>
        <dbReference type="Proteomes" id="UP000291591"/>
    </source>
</evidence>
<comment type="caution">
    <text evidence="2">The sequence shown here is derived from an EMBL/GenBank/DDBJ whole genome shotgun (WGS) entry which is preliminary data.</text>
</comment>